<evidence type="ECO:0000256" key="2">
    <source>
        <dbReference type="ARBA" id="ARBA00022741"/>
    </source>
</evidence>
<comment type="caution">
    <text evidence="7">The sequence shown here is derived from an EMBL/GenBank/DDBJ whole genome shotgun (WGS) entry which is preliminary data.</text>
</comment>
<name>A0A853F7N2_9GAMM</name>
<dbReference type="InterPro" id="IPR027417">
    <property type="entry name" value="P-loop_NTPase"/>
</dbReference>
<gene>
    <name evidence="5" type="primary">coaE</name>
    <name evidence="7" type="ORF">H0A76_07400</name>
</gene>
<keyword evidence="2 5" id="KW-0547">Nucleotide-binding</keyword>
<comment type="pathway">
    <text evidence="5">Cofactor biosynthesis; coenzyme A biosynthesis; CoA from (R)-pantothenate: step 5/5.</text>
</comment>
<dbReference type="PANTHER" id="PTHR10695">
    <property type="entry name" value="DEPHOSPHO-COA KINASE-RELATED"/>
    <property type="match status" value="1"/>
</dbReference>
<comment type="catalytic activity">
    <reaction evidence="5">
        <text>3'-dephospho-CoA + ATP = ADP + CoA + H(+)</text>
        <dbReference type="Rhea" id="RHEA:18245"/>
        <dbReference type="ChEBI" id="CHEBI:15378"/>
        <dbReference type="ChEBI" id="CHEBI:30616"/>
        <dbReference type="ChEBI" id="CHEBI:57287"/>
        <dbReference type="ChEBI" id="CHEBI:57328"/>
        <dbReference type="ChEBI" id="CHEBI:456216"/>
        <dbReference type="EC" id="2.7.1.24"/>
    </reaction>
</comment>
<dbReference type="PANTHER" id="PTHR10695:SF46">
    <property type="entry name" value="BIFUNCTIONAL COENZYME A SYNTHASE-RELATED"/>
    <property type="match status" value="1"/>
</dbReference>
<keyword evidence="5 7" id="KW-0418">Kinase</keyword>
<evidence type="ECO:0000256" key="5">
    <source>
        <dbReference type="HAMAP-Rule" id="MF_00376"/>
    </source>
</evidence>
<dbReference type="HAMAP" id="MF_00376">
    <property type="entry name" value="Dephospho_CoA_kinase"/>
    <property type="match status" value="1"/>
</dbReference>
<proteinExistence type="inferred from homology"/>
<comment type="function">
    <text evidence="5">Catalyzes the phosphorylation of the 3'-hydroxyl group of dephosphocoenzyme A to form coenzyme A.</text>
</comment>
<dbReference type="NCBIfam" id="TIGR00152">
    <property type="entry name" value="dephospho-CoA kinase"/>
    <property type="match status" value="1"/>
</dbReference>
<dbReference type="SUPFAM" id="SSF52540">
    <property type="entry name" value="P-loop containing nucleoside triphosphate hydrolases"/>
    <property type="match status" value="1"/>
</dbReference>
<dbReference type="InterPro" id="IPR001977">
    <property type="entry name" value="Depp_CoAkinase"/>
</dbReference>
<dbReference type="Proteomes" id="UP000568751">
    <property type="component" value="Unassembled WGS sequence"/>
</dbReference>
<dbReference type="Gene3D" id="3.40.50.300">
    <property type="entry name" value="P-loop containing nucleotide triphosphate hydrolases"/>
    <property type="match status" value="1"/>
</dbReference>
<dbReference type="CDD" id="cd02022">
    <property type="entry name" value="DPCK"/>
    <property type="match status" value="1"/>
</dbReference>
<evidence type="ECO:0000256" key="1">
    <source>
        <dbReference type="ARBA" id="ARBA00009018"/>
    </source>
</evidence>
<dbReference type="GO" id="GO:0004140">
    <property type="term" value="F:dephospho-CoA kinase activity"/>
    <property type="evidence" value="ECO:0007669"/>
    <property type="project" value="UniProtKB-UniRule"/>
</dbReference>
<feature type="binding site" evidence="5">
    <location>
        <begin position="13"/>
        <end position="18"/>
    </location>
    <ligand>
        <name>ATP</name>
        <dbReference type="ChEBI" id="CHEBI:30616"/>
    </ligand>
</feature>
<dbReference type="GO" id="GO:0005524">
    <property type="term" value="F:ATP binding"/>
    <property type="evidence" value="ECO:0007669"/>
    <property type="project" value="UniProtKB-UniRule"/>
</dbReference>
<dbReference type="RefSeq" id="WP_369150074.1">
    <property type="nucleotide sequence ID" value="NZ_OZ156463.1"/>
</dbReference>
<accession>A0A853F7N2</accession>
<dbReference type="PROSITE" id="PS51219">
    <property type="entry name" value="DPCK"/>
    <property type="match status" value="1"/>
</dbReference>
<evidence type="ECO:0000313" key="8">
    <source>
        <dbReference type="Proteomes" id="UP000568751"/>
    </source>
</evidence>
<dbReference type="EC" id="2.7.1.24" evidence="5 6"/>
<keyword evidence="5 7" id="KW-0808">Transferase</keyword>
<dbReference type="EMBL" id="JACCHT010000001">
    <property type="protein sequence ID" value="NYT27725.1"/>
    <property type="molecule type" value="Genomic_DNA"/>
</dbReference>
<reference evidence="7 8" key="1">
    <citation type="submission" date="2020-05" db="EMBL/GenBank/DDBJ databases">
        <title>Horizontal transmission and recombination maintain forever young bacterial symbiont genomes.</title>
        <authorList>
            <person name="Russell S.L."/>
            <person name="Pepper-Tunick E."/>
            <person name="Svedberg J."/>
            <person name="Byrne A."/>
            <person name="Ruelas Castillo J."/>
            <person name="Vollmers C."/>
            <person name="Beinart R.A."/>
            <person name="Corbett-Detig R."/>
        </authorList>
    </citation>
    <scope>NUCLEOTIDE SEQUENCE [LARGE SCALE GENOMIC DNA]</scope>
    <source>
        <strain evidence="7">455</strain>
    </source>
</reference>
<keyword evidence="5" id="KW-0963">Cytoplasm</keyword>
<comment type="similarity">
    <text evidence="1 5">Belongs to the CoaE family.</text>
</comment>
<dbReference type="AlphaFoldDB" id="A0A853F7N2"/>
<evidence type="ECO:0000313" key="7">
    <source>
        <dbReference type="EMBL" id="NYT27725.1"/>
    </source>
</evidence>
<evidence type="ECO:0000256" key="6">
    <source>
        <dbReference type="NCBIfam" id="TIGR00152"/>
    </source>
</evidence>
<sequence length="199" mass="21648">MKRLNVALTGGIACGKSRFGGFLEGLGAQVIRLDDLSAEVTGAGSSGLAALVEAFGVRVVNRAGGLNRAVLRDILLACQADRRVIEGILHPRILAEMRRLQQHSQKRVVVVEVPLLFEQGLEGLFDRVVVVVCGGGKQRERLRKRTGVDEDTAQRLIAMQMNQRQRLRATERVGGSVIKNNGGIEDLQHQAQAFYKGLG</sequence>
<dbReference type="UniPathway" id="UPA00241">
    <property type="reaction ID" value="UER00356"/>
</dbReference>
<evidence type="ECO:0000256" key="4">
    <source>
        <dbReference type="ARBA" id="ARBA00022993"/>
    </source>
</evidence>
<dbReference type="Pfam" id="PF01121">
    <property type="entry name" value="CoaE"/>
    <property type="match status" value="1"/>
</dbReference>
<keyword evidence="3 5" id="KW-0067">ATP-binding</keyword>
<dbReference type="GO" id="GO:0005737">
    <property type="term" value="C:cytoplasm"/>
    <property type="evidence" value="ECO:0007669"/>
    <property type="project" value="UniProtKB-SubCell"/>
</dbReference>
<dbReference type="GO" id="GO:0015937">
    <property type="term" value="P:coenzyme A biosynthetic process"/>
    <property type="evidence" value="ECO:0007669"/>
    <property type="project" value="UniProtKB-UniRule"/>
</dbReference>
<keyword evidence="4 5" id="KW-0173">Coenzyme A biosynthesis</keyword>
<organism evidence="7 8">
    <name type="scientific">Candidatus Thiodubiliella endoseptemdiera</name>
    <dbReference type="NCBI Taxonomy" id="2738886"/>
    <lineage>
        <taxon>Bacteria</taxon>
        <taxon>Pseudomonadati</taxon>
        <taxon>Pseudomonadota</taxon>
        <taxon>Gammaproteobacteria</taxon>
        <taxon>Candidatus Pseudothioglobaceae</taxon>
        <taxon>Candidatus Thiodubiliella</taxon>
    </lineage>
</organism>
<comment type="subcellular location">
    <subcellularLocation>
        <location evidence="5">Cytoplasm</location>
    </subcellularLocation>
</comment>
<evidence type="ECO:0000256" key="3">
    <source>
        <dbReference type="ARBA" id="ARBA00022840"/>
    </source>
</evidence>
<protein>
    <recommendedName>
        <fullName evidence="5 6">Dephospho-CoA kinase</fullName>
        <ecNumber evidence="5 6">2.7.1.24</ecNumber>
    </recommendedName>
    <alternativeName>
        <fullName evidence="5">Dephosphocoenzyme A kinase</fullName>
    </alternativeName>
</protein>